<evidence type="ECO:0000259" key="1">
    <source>
        <dbReference type="Pfam" id="PF09413"/>
    </source>
</evidence>
<feature type="domain" description="DUF2007" evidence="1">
    <location>
        <begin position="11"/>
        <end position="74"/>
    </location>
</feature>
<dbReference type="Gene3D" id="3.30.70.790">
    <property type="entry name" value="UreE, C-terminal domain"/>
    <property type="match status" value="1"/>
</dbReference>
<comment type="caution">
    <text evidence="2">The sequence shown here is derived from an EMBL/GenBank/DDBJ whole genome shotgun (WGS) entry which is preliminary data.</text>
</comment>
<gene>
    <name evidence="2" type="ORF">GCM10011323_11650</name>
</gene>
<proteinExistence type="predicted"/>
<dbReference type="InterPro" id="IPR018551">
    <property type="entry name" value="DUF2007"/>
</dbReference>
<evidence type="ECO:0000313" key="2">
    <source>
        <dbReference type="EMBL" id="GGG08771.1"/>
    </source>
</evidence>
<name>A0ABQ1W0W8_9BACT</name>
<dbReference type="Pfam" id="PF09413">
    <property type="entry name" value="DUF2007"/>
    <property type="match status" value="1"/>
</dbReference>
<dbReference type="SUPFAM" id="SSF54913">
    <property type="entry name" value="GlnB-like"/>
    <property type="match status" value="1"/>
</dbReference>
<protein>
    <recommendedName>
        <fullName evidence="1">DUF2007 domain-containing protein</fullName>
    </recommendedName>
</protein>
<organism evidence="2 3">
    <name type="scientific">Pontibacter amylolyticus</name>
    <dbReference type="NCBI Taxonomy" id="1424080"/>
    <lineage>
        <taxon>Bacteria</taxon>
        <taxon>Pseudomonadati</taxon>
        <taxon>Bacteroidota</taxon>
        <taxon>Cytophagia</taxon>
        <taxon>Cytophagales</taxon>
        <taxon>Hymenobacteraceae</taxon>
        <taxon>Pontibacter</taxon>
    </lineage>
</organism>
<keyword evidence="3" id="KW-1185">Reference proteome</keyword>
<accession>A0ABQ1W0W8</accession>
<dbReference type="EMBL" id="BMFP01000002">
    <property type="protein sequence ID" value="GGG08771.1"/>
    <property type="molecule type" value="Genomic_DNA"/>
</dbReference>
<evidence type="ECO:0000313" key="3">
    <source>
        <dbReference type="Proteomes" id="UP000634043"/>
    </source>
</evidence>
<dbReference type="Proteomes" id="UP000634043">
    <property type="component" value="Unassembled WGS sequence"/>
</dbReference>
<dbReference type="RefSeq" id="WP_188500593.1">
    <property type="nucleotide sequence ID" value="NZ_BMFP01000002.1"/>
</dbReference>
<reference evidence="3" key="1">
    <citation type="journal article" date="2019" name="Int. J. Syst. Evol. Microbiol.">
        <title>The Global Catalogue of Microorganisms (GCM) 10K type strain sequencing project: providing services to taxonomists for standard genome sequencing and annotation.</title>
        <authorList>
            <consortium name="The Broad Institute Genomics Platform"/>
            <consortium name="The Broad Institute Genome Sequencing Center for Infectious Disease"/>
            <person name="Wu L."/>
            <person name="Ma J."/>
        </authorList>
    </citation>
    <scope>NUCLEOTIDE SEQUENCE [LARGE SCALE GENOMIC DNA]</scope>
    <source>
        <strain evidence="3">CGMCC 1.12749</strain>
    </source>
</reference>
<sequence>MPQPDQTKPIVIFSGDFHRAAIIKNMLENHSIYVFMQNEHMGSIAPWQVSSGGFNPVKLIISGQDEEEAKRLLEGFDDAAFDNEDNL</sequence>
<dbReference type="InterPro" id="IPR011322">
    <property type="entry name" value="N-reg_PII-like_a/b"/>
</dbReference>